<dbReference type="CDD" id="cd04196">
    <property type="entry name" value="GT_2_like_d"/>
    <property type="match status" value="1"/>
</dbReference>
<dbReference type="RefSeq" id="WP_166585354.1">
    <property type="nucleotide sequence ID" value="NZ_WWEO01000041.1"/>
</dbReference>
<evidence type="ECO:0000313" key="3">
    <source>
        <dbReference type="Proteomes" id="UP000638732"/>
    </source>
</evidence>
<comment type="caution">
    <text evidence="2">The sequence shown here is derived from an EMBL/GenBank/DDBJ whole genome shotgun (WGS) entry which is preliminary data.</text>
</comment>
<dbReference type="Gene3D" id="3.90.550.10">
    <property type="entry name" value="Spore Coat Polysaccharide Biosynthesis Protein SpsA, Chain A"/>
    <property type="match status" value="1"/>
</dbReference>
<dbReference type="InterPro" id="IPR001173">
    <property type="entry name" value="Glyco_trans_2-like"/>
</dbReference>
<dbReference type="GO" id="GO:0016758">
    <property type="term" value="F:hexosyltransferase activity"/>
    <property type="evidence" value="ECO:0007669"/>
    <property type="project" value="UniProtKB-ARBA"/>
</dbReference>
<evidence type="ECO:0000313" key="2">
    <source>
        <dbReference type="EMBL" id="NCD69380.1"/>
    </source>
</evidence>
<reference evidence="2" key="1">
    <citation type="submission" date="2020-01" db="EMBL/GenBank/DDBJ databases">
        <authorList>
            <person name="Seo Y.L."/>
        </authorList>
    </citation>
    <scope>NUCLEOTIDE SEQUENCE</scope>
    <source>
        <strain evidence="2">R11</strain>
    </source>
</reference>
<dbReference type="EMBL" id="WWEO01000041">
    <property type="protein sequence ID" value="NCD69380.1"/>
    <property type="molecule type" value="Genomic_DNA"/>
</dbReference>
<gene>
    <name evidence="2" type="ORF">GSY63_08435</name>
</gene>
<reference evidence="2" key="2">
    <citation type="submission" date="2020-10" db="EMBL/GenBank/DDBJ databases">
        <title>Mucilaginibacter sp. nov., isolated from soil.</title>
        <authorList>
            <person name="Jeon C.O."/>
        </authorList>
    </citation>
    <scope>NUCLEOTIDE SEQUENCE</scope>
    <source>
        <strain evidence="2">R11</strain>
    </source>
</reference>
<feature type="domain" description="Glycosyltransferase 2-like" evidence="1">
    <location>
        <begin position="4"/>
        <end position="108"/>
    </location>
</feature>
<dbReference type="Proteomes" id="UP000638732">
    <property type="component" value="Unassembled WGS sequence"/>
</dbReference>
<dbReference type="PANTHER" id="PTHR22916:SF3">
    <property type="entry name" value="UDP-GLCNAC:BETAGAL BETA-1,3-N-ACETYLGLUCOSAMINYLTRANSFERASE-LIKE PROTEIN 1"/>
    <property type="match status" value="1"/>
</dbReference>
<keyword evidence="3" id="KW-1185">Reference proteome</keyword>
<dbReference type="InterPro" id="IPR029044">
    <property type="entry name" value="Nucleotide-diphossugar_trans"/>
</dbReference>
<proteinExistence type="predicted"/>
<sequence length="299" mass="35015">MRISVVMTTYNGAKYLEQQILSILNQTLKPVEIIVCDDRSTDGTVAILEKYQQQQRLKYFINEERLGYVRNFKKAVSLASPENYVALSDQDDEWLPEKLEKSAALLQCINDSSIPCMVHTDLFWVNADGSLINPSFRNERGQQHYELNLESLMFNSFVSGCTTLFNPELARRFADFPDDISYHDVWMALVSLTFGKAEHLAESLVRYRKHDNNASVSGDVKPKSRYKALFKQILVAIKDRSHFMRSEFNTVRKFYLLYKDQMSADKKHLFKRFLNLQHKPYIFKKLAYRKMIRKHSLKK</sequence>
<dbReference type="PANTHER" id="PTHR22916">
    <property type="entry name" value="GLYCOSYLTRANSFERASE"/>
    <property type="match status" value="1"/>
</dbReference>
<evidence type="ECO:0000259" key="1">
    <source>
        <dbReference type="Pfam" id="PF00535"/>
    </source>
</evidence>
<organism evidence="2 3">
    <name type="scientific">Mucilaginibacter agri</name>
    <dbReference type="NCBI Taxonomy" id="2695265"/>
    <lineage>
        <taxon>Bacteria</taxon>
        <taxon>Pseudomonadati</taxon>
        <taxon>Bacteroidota</taxon>
        <taxon>Sphingobacteriia</taxon>
        <taxon>Sphingobacteriales</taxon>
        <taxon>Sphingobacteriaceae</taxon>
        <taxon>Mucilaginibacter</taxon>
    </lineage>
</organism>
<accession>A0A965ZER4</accession>
<protein>
    <submittedName>
        <fullName evidence="2">Glycosyltransferase</fullName>
    </submittedName>
</protein>
<name>A0A965ZER4_9SPHI</name>
<dbReference type="AlphaFoldDB" id="A0A965ZER4"/>
<dbReference type="SUPFAM" id="SSF53448">
    <property type="entry name" value="Nucleotide-diphospho-sugar transferases"/>
    <property type="match status" value="1"/>
</dbReference>
<dbReference type="Pfam" id="PF00535">
    <property type="entry name" value="Glycos_transf_2"/>
    <property type="match status" value="1"/>
</dbReference>